<dbReference type="Pfam" id="PF03953">
    <property type="entry name" value="Tubulin_C"/>
    <property type="match status" value="1"/>
</dbReference>
<dbReference type="InterPro" id="IPR000217">
    <property type="entry name" value="Tubulin"/>
</dbReference>
<evidence type="ECO:0000256" key="2">
    <source>
        <dbReference type="ARBA" id="ARBA00022701"/>
    </source>
</evidence>
<feature type="domain" description="Tubulin/FtsZ GTPase" evidence="7">
    <location>
        <begin position="52"/>
        <end position="249"/>
    </location>
</feature>
<keyword evidence="5" id="KW-0342">GTP-binding</keyword>
<dbReference type="CDD" id="cd02186">
    <property type="entry name" value="alpha_tubulin"/>
    <property type="match status" value="1"/>
</dbReference>
<proteinExistence type="inferred from homology"/>
<name>A0A8J5QT01_9HYME</name>
<dbReference type="OrthoDB" id="7670677at2759"/>
<dbReference type="FunFam" id="3.30.1330.20:FF:000001">
    <property type="entry name" value="Tubulin alpha chain"/>
    <property type="match status" value="1"/>
</dbReference>
<feature type="domain" description="Tubulin/FtsZ 2-layer sandwich" evidence="8">
    <location>
        <begin position="231"/>
        <end position="359"/>
    </location>
</feature>
<dbReference type="PROSITE" id="PS00227">
    <property type="entry name" value="TUBULIN"/>
    <property type="match status" value="1"/>
</dbReference>
<dbReference type="EMBL" id="JAAOIC020000023">
    <property type="protein sequence ID" value="KAG8040258.1"/>
    <property type="molecule type" value="Genomic_DNA"/>
</dbReference>
<dbReference type="GO" id="GO:0005874">
    <property type="term" value="C:microtubule"/>
    <property type="evidence" value="ECO:0007669"/>
    <property type="project" value="UniProtKB-KW"/>
</dbReference>
<comment type="similarity">
    <text evidence="1">Belongs to the tubulin family.</text>
</comment>
<dbReference type="InterPro" id="IPR017975">
    <property type="entry name" value="Tubulin_CS"/>
</dbReference>
<comment type="caution">
    <text evidence="9">The sequence shown here is derived from an EMBL/GenBank/DDBJ whole genome shotgun (WGS) entry which is preliminary data.</text>
</comment>
<gene>
    <name evidence="9" type="ORF">G9C98_000828</name>
</gene>
<dbReference type="SMART" id="SM00865">
    <property type="entry name" value="Tubulin_C"/>
    <property type="match status" value="1"/>
</dbReference>
<dbReference type="InterPro" id="IPR018316">
    <property type="entry name" value="Tubulin/FtsZ_2-layer-sand-dom"/>
</dbReference>
<keyword evidence="4" id="KW-0378">Hydrolase</keyword>
<evidence type="ECO:0000256" key="3">
    <source>
        <dbReference type="ARBA" id="ARBA00022741"/>
    </source>
</evidence>
<dbReference type="GO" id="GO:0016787">
    <property type="term" value="F:hydrolase activity"/>
    <property type="evidence" value="ECO:0007669"/>
    <property type="project" value="UniProtKB-KW"/>
</dbReference>
<evidence type="ECO:0000313" key="9">
    <source>
        <dbReference type="EMBL" id="KAG8040258.1"/>
    </source>
</evidence>
<accession>A0A8J5QT01</accession>
<evidence type="ECO:0008006" key="11">
    <source>
        <dbReference type="Google" id="ProtNLM"/>
    </source>
</evidence>
<dbReference type="PANTHER" id="PTHR11588">
    <property type="entry name" value="TUBULIN"/>
    <property type="match status" value="1"/>
</dbReference>
<evidence type="ECO:0000259" key="7">
    <source>
        <dbReference type="SMART" id="SM00864"/>
    </source>
</evidence>
<evidence type="ECO:0000256" key="5">
    <source>
        <dbReference type="ARBA" id="ARBA00023134"/>
    </source>
</evidence>
<dbReference type="GO" id="GO:0007017">
    <property type="term" value="P:microtubule-based process"/>
    <property type="evidence" value="ECO:0007669"/>
    <property type="project" value="InterPro"/>
</dbReference>
<dbReference type="GO" id="GO:0005525">
    <property type="term" value="F:GTP binding"/>
    <property type="evidence" value="ECO:0007669"/>
    <property type="project" value="UniProtKB-KW"/>
</dbReference>
<evidence type="ECO:0000256" key="1">
    <source>
        <dbReference type="ARBA" id="ARBA00009636"/>
    </source>
</evidence>
<keyword evidence="2" id="KW-0493">Microtubule</keyword>
<protein>
    <recommendedName>
        <fullName evidence="11">Tubulin alpha chain</fullName>
    </recommendedName>
</protein>
<evidence type="ECO:0000313" key="10">
    <source>
        <dbReference type="Proteomes" id="UP000729913"/>
    </source>
</evidence>
<evidence type="ECO:0000259" key="8">
    <source>
        <dbReference type="SMART" id="SM00865"/>
    </source>
</evidence>
<dbReference type="SMART" id="SM00864">
    <property type="entry name" value="Tubulin"/>
    <property type="match status" value="1"/>
</dbReference>
<evidence type="ECO:0000256" key="4">
    <source>
        <dbReference type="ARBA" id="ARBA00022801"/>
    </source>
</evidence>
<dbReference type="Pfam" id="PF00091">
    <property type="entry name" value="Tubulin"/>
    <property type="match status" value="1"/>
</dbReference>
<reference evidence="9" key="1">
    <citation type="submission" date="2020-03" db="EMBL/GenBank/DDBJ databases">
        <authorList>
            <person name="Chebbi M.A."/>
            <person name="Drezen J.M."/>
        </authorList>
    </citation>
    <scope>NUCLEOTIDE SEQUENCE</scope>
    <source>
        <tissue evidence="9">Whole body</tissue>
    </source>
</reference>
<organism evidence="9 10">
    <name type="scientific">Cotesia typhae</name>
    <dbReference type="NCBI Taxonomy" id="2053667"/>
    <lineage>
        <taxon>Eukaryota</taxon>
        <taxon>Metazoa</taxon>
        <taxon>Ecdysozoa</taxon>
        <taxon>Arthropoda</taxon>
        <taxon>Hexapoda</taxon>
        <taxon>Insecta</taxon>
        <taxon>Pterygota</taxon>
        <taxon>Neoptera</taxon>
        <taxon>Endopterygota</taxon>
        <taxon>Hymenoptera</taxon>
        <taxon>Apocrita</taxon>
        <taxon>Ichneumonoidea</taxon>
        <taxon>Braconidae</taxon>
        <taxon>Microgastrinae</taxon>
        <taxon>Cotesia</taxon>
    </lineage>
</organism>
<evidence type="ECO:0000256" key="6">
    <source>
        <dbReference type="ARBA" id="ARBA00049117"/>
    </source>
</evidence>
<dbReference type="InterPro" id="IPR003008">
    <property type="entry name" value="Tubulin_FtsZ_GTPase"/>
</dbReference>
<keyword evidence="10" id="KW-1185">Reference proteome</keyword>
<sequence>MMGKRECISINVGQAGVQIGSKCWELYCLEHKINQDGQMSSERTGFNDIDNIETFFAQTTQDKYVPRAIMCDLEPTVIDEFRNSEYQKLFHPEQLICGKEDAANNFARGYYTVGRKLLDSLSEKIRVLAENCNGLMGFLICHSVGGGTGSGLNSLLMEHLCYTFPKKTKLEFVIYPSPNMSTAVVEPYNAVLSTHLSLNENICAFMFDNEALYDVCRQKLDLDRPKYSNLNRLIICAYSPVASAAKVDHNAMTIAELTSECFDKSNSLVKYNPQHGKYMACCLLYRGDVVPKDVNNAIACIKQKRTINFVDWCPTGFKVGINYQAPTAITNGDTASIERAVAMLSNTTAIREVWERLNCRFNLMYRKSAFLHWYQSEGMEMLEFAEARDDLAALELDYKEINSNTDQDTCYECC</sequence>
<dbReference type="GO" id="GO:0005737">
    <property type="term" value="C:cytoplasm"/>
    <property type="evidence" value="ECO:0007669"/>
    <property type="project" value="UniProtKB-ARBA"/>
</dbReference>
<comment type="catalytic activity">
    <reaction evidence="6">
        <text>GTP + H2O = GDP + phosphate + H(+)</text>
        <dbReference type="Rhea" id="RHEA:19669"/>
        <dbReference type="ChEBI" id="CHEBI:15377"/>
        <dbReference type="ChEBI" id="CHEBI:15378"/>
        <dbReference type="ChEBI" id="CHEBI:37565"/>
        <dbReference type="ChEBI" id="CHEBI:43474"/>
        <dbReference type="ChEBI" id="CHEBI:58189"/>
    </reaction>
    <physiologicalReaction direction="left-to-right" evidence="6">
        <dbReference type="Rhea" id="RHEA:19670"/>
    </physiologicalReaction>
</comment>
<dbReference type="AlphaFoldDB" id="A0A8J5QT01"/>
<dbReference type="Proteomes" id="UP000729913">
    <property type="component" value="Unassembled WGS sequence"/>
</dbReference>
<keyword evidence="3" id="KW-0547">Nucleotide-binding</keyword>
<reference evidence="9" key="2">
    <citation type="submission" date="2021-04" db="EMBL/GenBank/DDBJ databases">
        <title>Genome-wide patterns of bracovirus chromosomal integration into multiple host tissues during parasitism.</title>
        <authorList>
            <person name="Chebbi M.A.C."/>
        </authorList>
    </citation>
    <scope>NUCLEOTIDE SEQUENCE</scope>
    <source>
        <tissue evidence="9">Whole body</tissue>
    </source>
</reference>